<evidence type="ECO:0000313" key="2">
    <source>
        <dbReference type="WBParaSite" id="jg244"/>
    </source>
</evidence>
<organism evidence="1 2">
    <name type="scientific">Ditylenchus dipsaci</name>
    <dbReference type="NCBI Taxonomy" id="166011"/>
    <lineage>
        <taxon>Eukaryota</taxon>
        <taxon>Metazoa</taxon>
        <taxon>Ecdysozoa</taxon>
        <taxon>Nematoda</taxon>
        <taxon>Chromadorea</taxon>
        <taxon>Rhabditida</taxon>
        <taxon>Tylenchina</taxon>
        <taxon>Tylenchomorpha</taxon>
        <taxon>Sphaerularioidea</taxon>
        <taxon>Anguinidae</taxon>
        <taxon>Anguininae</taxon>
        <taxon>Ditylenchus</taxon>
    </lineage>
</organism>
<dbReference type="Proteomes" id="UP000887574">
    <property type="component" value="Unplaced"/>
</dbReference>
<reference evidence="2" key="1">
    <citation type="submission" date="2022-11" db="UniProtKB">
        <authorList>
            <consortium name="WormBaseParasite"/>
        </authorList>
    </citation>
    <scope>IDENTIFICATION</scope>
</reference>
<sequence>MSAGPGEQEFAEWLEQVGRVLTWQLLLLSILNDHIELLDEIAIVNSEQAIVEQVYYKDGSLAPNLNNRLILCPLNRDVDRYNRRILDLLPERSKHTFLQIHQLRLILLLLTLWITMSQSLMHLTLLNASS</sequence>
<accession>A0A915DY36</accession>
<dbReference type="AlphaFoldDB" id="A0A915DY36"/>
<name>A0A915DY36_9BILA</name>
<keyword evidence="1" id="KW-1185">Reference proteome</keyword>
<protein>
    <submittedName>
        <fullName evidence="2">DNA helicase</fullName>
    </submittedName>
</protein>
<evidence type="ECO:0000313" key="1">
    <source>
        <dbReference type="Proteomes" id="UP000887574"/>
    </source>
</evidence>
<proteinExistence type="predicted"/>
<dbReference type="WBParaSite" id="jg244">
    <property type="protein sequence ID" value="jg244"/>
    <property type="gene ID" value="jg244"/>
</dbReference>